<dbReference type="SMART" id="SM00382">
    <property type="entry name" value="AAA"/>
    <property type="match status" value="1"/>
</dbReference>
<sequence length="283" mass="31377">MTTSERTADRDDRTSAPRETPTVRLEVLDVTFAYESEPVLDGVTLEVGRGEVLGIVGPNGSGKSTLLRCLDRLLEPDSGAVFVDGDALDELRRTEIARRVGYVPQEERSAFPATVFDTILLGRKPHVGWRPTEEDRDVVAEVIDRLGLEAYTLRPIDELSGGQRQKVLIGRALVQEAPLLLFDEPTSSLDVRHQLEVLELIREQTTADRTAVITIHDLNLAARYCDRLAMLHEGRIAAAGDPDILTPETIRNVYGVDVTVTTHNGRKIVVPERALPTDDHRPH</sequence>
<evidence type="ECO:0000256" key="4">
    <source>
        <dbReference type="ARBA" id="ARBA00022967"/>
    </source>
</evidence>
<dbReference type="Gene3D" id="3.40.50.300">
    <property type="entry name" value="P-loop containing nucleotide triphosphate hydrolases"/>
    <property type="match status" value="1"/>
</dbReference>
<dbReference type="EC" id="7.6.2.8" evidence="8"/>
<dbReference type="PROSITE" id="PS50893">
    <property type="entry name" value="ABC_TRANSPORTER_2"/>
    <property type="match status" value="1"/>
</dbReference>
<feature type="domain" description="ABC transporter" evidence="12">
    <location>
        <begin position="25"/>
        <end position="258"/>
    </location>
</feature>
<organism evidence="13 16">
    <name type="scientific">Natrarchaeobaculum sulfurireducens</name>
    <dbReference type="NCBI Taxonomy" id="2044521"/>
    <lineage>
        <taxon>Archaea</taxon>
        <taxon>Methanobacteriati</taxon>
        <taxon>Methanobacteriota</taxon>
        <taxon>Stenosarchaea group</taxon>
        <taxon>Halobacteria</taxon>
        <taxon>Halobacteriales</taxon>
        <taxon>Natrialbaceae</taxon>
        <taxon>Natrarchaeobaculum</taxon>
    </lineage>
</organism>
<geneLocation type="plasmid" evidence="15">
    <name>paarc-mg-01</name>
</geneLocation>
<feature type="compositionally biased region" description="Basic and acidic residues" evidence="11">
    <location>
        <begin position="1"/>
        <end position="16"/>
    </location>
</feature>
<dbReference type="CDD" id="cd03214">
    <property type="entry name" value="ABC_Iron-Siderophores_B12_Hemin"/>
    <property type="match status" value="1"/>
</dbReference>
<keyword evidence="15" id="KW-1185">Reference proteome</keyword>
<evidence type="ECO:0000256" key="7">
    <source>
        <dbReference type="ARBA" id="ARBA00064420"/>
    </source>
</evidence>
<reference evidence="13 16" key="1">
    <citation type="submission" date="2017-10" db="EMBL/GenBank/DDBJ databases">
        <title>Phenotypic and genomic properties of facultatively anaerobic sulfur-reducing natronoarchaea from hypersaline soda lakes.</title>
        <authorList>
            <person name="Sorokin D.Y."/>
            <person name="Kublanov I.V."/>
            <person name="Roman P."/>
            <person name="Sinninghe Damste J.S."/>
            <person name="Golyshin P.N."/>
            <person name="Rojo D."/>
            <person name="Ciordia S."/>
            <person name="Mena Md.C."/>
            <person name="Ferrer M."/>
            <person name="Messina E."/>
            <person name="Smedile F."/>
            <person name="La Spada G."/>
            <person name="La Cono V."/>
            <person name="Yakimov M.M."/>
        </authorList>
    </citation>
    <scope>NUCLEOTIDE SEQUENCE [LARGE SCALE GENOMIC DNA]</scope>
    <source>
        <strain evidence="13 16">AArc1</strain>
        <plasmid evidence="13">pAArc1-02</plasmid>
        <plasmid evidence="16">paarc1-02</plasmid>
    </source>
</reference>
<comment type="subunit">
    <text evidence="7">The complex is composed of two ATP-binding proteins (BtuD), two transmembrane proteins (BtuC) and a solute-binding protein (BtuF).</text>
</comment>
<feature type="region of interest" description="Disordered" evidence="11">
    <location>
        <begin position="1"/>
        <end position="20"/>
    </location>
</feature>
<dbReference type="PANTHER" id="PTHR42794:SF1">
    <property type="entry name" value="HEMIN IMPORT ATP-BINDING PROTEIN HMUV"/>
    <property type="match status" value="1"/>
</dbReference>
<keyword evidence="13" id="KW-0614">Plasmid</keyword>
<dbReference type="PROSITE" id="PS00211">
    <property type="entry name" value="ABC_TRANSPORTER_1"/>
    <property type="match status" value="1"/>
</dbReference>
<evidence type="ECO:0000256" key="1">
    <source>
        <dbReference type="ARBA" id="ARBA00022448"/>
    </source>
</evidence>
<keyword evidence="2" id="KW-0547">Nucleotide-binding</keyword>
<dbReference type="Proteomes" id="UP000258707">
    <property type="component" value="Plasmid pAArc1-02"/>
</dbReference>
<dbReference type="InterPro" id="IPR027417">
    <property type="entry name" value="P-loop_NTPase"/>
</dbReference>
<evidence type="ECO:0000256" key="9">
    <source>
        <dbReference type="ARBA" id="ARBA00073649"/>
    </source>
</evidence>
<dbReference type="InterPro" id="IPR003439">
    <property type="entry name" value="ABC_transporter-like_ATP-bd"/>
</dbReference>
<dbReference type="KEGG" id="nag:AArcMg_4187"/>
<geneLocation type="plasmid" evidence="16">
    <name>paarc1-02</name>
</geneLocation>
<comment type="catalytic activity">
    <reaction evidence="5">
        <text>an R-cob(III)alamin(out) + ATP + H2O = an R-cob(III)alamin(in) + ADP + phosphate + H(+)</text>
        <dbReference type="Rhea" id="RHEA:17873"/>
        <dbReference type="ChEBI" id="CHEBI:15377"/>
        <dbReference type="ChEBI" id="CHEBI:15378"/>
        <dbReference type="ChEBI" id="CHEBI:30616"/>
        <dbReference type="ChEBI" id="CHEBI:43474"/>
        <dbReference type="ChEBI" id="CHEBI:140785"/>
        <dbReference type="ChEBI" id="CHEBI:456216"/>
        <dbReference type="EC" id="7.6.2.8"/>
    </reaction>
</comment>
<name>A0A346P9Y2_9EURY</name>
<dbReference type="RefSeq" id="WP_117362510.1">
    <property type="nucleotide sequence ID" value="NZ_CP024046.1"/>
</dbReference>
<keyword evidence="1" id="KW-0813">Transport</keyword>
<geneLocation type="plasmid" evidence="14">
    <name>pAArc-Mg-01</name>
</geneLocation>
<dbReference type="AlphaFoldDB" id="A0A346P9Y2"/>
<evidence type="ECO:0000313" key="16">
    <source>
        <dbReference type="Proteomes" id="UP000258707"/>
    </source>
</evidence>
<evidence type="ECO:0000313" key="13">
    <source>
        <dbReference type="EMBL" id="AXR76327.1"/>
    </source>
</evidence>
<proteinExistence type="predicted"/>
<dbReference type="FunFam" id="3.40.50.300:FF:000134">
    <property type="entry name" value="Iron-enterobactin ABC transporter ATP-binding protein"/>
    <property type="match status" value="1"/>
</dbReference>
<dbReference type="SUPFAM" id="SSF52540">
    <property type="entry name" value="P-loop containing nucleoside triphosphate hydrolases"/>
    <property type="match status" value="1"/>
</dbReference>
<evidence type="ECO:0000256" key="5">
    <source>
        <dbReference type="ARBA" id="ARBA00050590"/>
    </source>
</evidence>
<evidence type="ECO:0000256" key="6">
    <source>
        <dbReference type="ARBA" id="ARBA00058960"/>
    </source>
</evidence>
<dbReference type="GO" id="GO:0015420">
    <property type="term" value="F:ABC-type vitamin B12 transporter activity"/>
    <property type="evidence" value="ECO:0007669"/>
    <property type="project" value="UniProtKB-EC"/>
</dbReference>
<dbReference type="PANTHER" id="PTHR42794">
    <property type="entry name" value="HEMIN IMPORT ATP-BINDING PROTEIN HMUV"/>
    <property type="match status" value="1"/>
</dbReference>
<evidence type="ECO:0000313" key="14">
    <source>
        <dbReference type="EMBL" id="AXR80012.1"/>
    </source>
</evidence>
<evidence type="ECO:0000256" key="3">
    <source>
        <dbReference type="ARBA" id="ARBA00022840"/>
    </source>
</evidence>
<protein>
    <recommendedName>
        <fullName evidence="9">Cobalamin import ATP-binding protein BtuD</fullName>
        <ecNumber evidence="8">7.6.2.8</ecNumber>
    </recommendedName>
    <alternativeName>
        <fullName evidence="10">Vitamin B12-transporting ATPase</fullName>
    </alternativeName>
</protein>
<evidence type="ECO:0000256" key="10">
    <source>
        <dbReference type="ARBA" id="ARBA00077139"/>
    </source>
</evidence>
<dbReference type="Proteomes" id="UP000258613">
    <property type="component" value="Plasmid pAArc-Mg-01"/>
</dbReference>
<gene>
    <name evidence="13" type="ORF">AArc1_5126</name>
    <name evidence="14" type="ORF">AArcMg_4187</name>
</gene>
<dbReference type="OrthoDB" id="24644at2157"/>
<dbReference type="EMBL" id="CP027032">
    <property type="protein sequence ID" value="AXR80012.1"/>
    <property type="molecule type" value="Genomic_DNA"/>
</dbReference>
<reference evidence="14 15" key="2">
    <citation type="submission" date="2018-02" db="EMBL/GenBank/DDBJ databases">
        <title>Phenotypic and genomic properties of facultatively anaerobic sulfur-reducing natronoarchaea from hypersaline soda lakes.</title>
        <authorList>
            <person name="Sorokin D.Y."/>
            <person name="Kublanov I.V."/>
            <person name="Roman P."/>
            <person name="Sinninghe Damste J.S."/>
            <person name="Golyshin P.N."/>
            <person name="Rojo D."/>
            <person name="Ciordia S."/>
            <person name="Mena M.D.C."/>
            <person name="Ferrer M."/>
            <person name="Messina E."/>
            <person name="Smedile F."/>
            <person name="La Spada G."/>
            <person name="La Cono V."/>
            <person name="Yakimov M.M."/>
        </authorList>
    </citation>
    <scope>NUCLEOTIDE SEQUENCE [LARGE SCALE GENOMIC DNA]</scope>
    <source>
        <strain evidence="14 15">AArc-Mg</strain>
        <plasmid evidence="15">paarc-mg-01</plasmid>
        <plasmid evidence="14">pAArc-Mg-01</plasmid>
    </source>
</reference>
<dbReference type="InterPro" id="IPR003593">
    <property type="entry name" value="AAA+_ATPase"/>
</dbReference>
<evidence type="ECO:0000256" key="2">
    <source>
        <dbReference type="ARBA" id="ARBA00022741"/>
    </source>
</evidence>
<geneLocation type="plasmid" evidence="13">
    <name>pAArc1-02</name>
</geneLocation>
<evidence type="ECO:0000256" key="11">
    <source>
        <dbReference type="SAM" id="MobiDB-lite"/>
    </source>
</evidence>
<dbReference type="KEGG" id="nan:AArc1_5126"/>
<keyword evidence="3 13" id="KW-0067">ATP-binding</keyword>
<evidence type="ECO:0000313" key="15">
    <source>
        <dbReference type="Proteomes" id="UP000258613"/>
    </source>
</evidence>
<dbReference type="GeneID" id="37640468"/>
<evidence type="ECO:0000259" key="12">
    <source>
        <dbReference type="PROSITE" id="PS50893"/>
    </source>
</evidence>
<accession>A0A346P9Y2</accession>
<comment type="function">
    <text evidence="6">Required for corrinoid utilization. Probably part of the ABC transporter complex BtuCDF involved in cobalamin (vitamin B12) import. Probably responsible for energy coupling to the transport system.</text>
</comment>
<dbReference type="GO" id="GO:0016887">
    <property type="term" value="F:ATP hydrolysis activity"/>
    <property type="evidence" value="ECO:0007669"/>
    <property type="project" value="InterPro"/>
</dbReference>
<accession>A0A346PKG7</accession>
<dbReference type="InterPro" id="IPR017871">
    <property type="entry name" value="ABC_transporter-like_CS"/>
</dbReference>
<dbReference type="EMBL" id="CP024046">
    <property type="protein sequence ID" value="AXR76327.1"/>
    <property type="molecule type" value="Genomic_DNA"/>
</dbReference>
<evidence type="ECO:0000256" key="8">
    <source>
        <dbReference type="ARBA" id="ARBA00066387"/>
    </source>
</evidence>
<dbReference type="Pfam" id="PF00005">
    <property type="entry name" value="ABC_tran"/>
    <property type="match status" value="1"/>
</dbReference>
<keyword evidence="4" id="KW-1278">Translocase</keyword>
<dbReference type="GO" id="GO:0005524">
    <property type="term" value="F:ATP binding"/>
    <property type="evidence" value="ECO:0007669"/>
    <property type="project" value="UniProtKB-KW"/>
</dbReference>